<evidence type="ECO:0000256" key="11">
    <source>
        <dbReference type="ARBA" id="ARBA00049057"/>
    </source>
</evidence>
<protein>
    <recommendedName>
        <fullName evidence="4">Phosphoribosylformylglycinamidine cyclo-ligase</fullName>
        <ecNumber evidence="3">6.3.3.1</ecNumber>
    </recommendedName>
    <alternativeName>
        <fullName evidence="9">AIR synthase</fullName>
    </alternativeName>
    <alternativeName>
        <fullName evidence="10">AIRS</fullName>
    </alternativeName>
    <alternativeName>
        <fullName evidence="8">Phosphoribosyl-aminoimidazole synthetase</fullName>
    </alternativeName>
</protein>
<dbReference type="OrthoDB" id="9802507at2"/>
<dbReference type="EC" id="6.3.3.1" evidence="3"/>
<accession>A0A4Q1DB52</accession>
<evidence type="ECO:0000256" key="9">
    <source>
        <dbReference type="ARBA" id="ARBA00032931"/>
    </source>
</evidence>
<dbReference type="GO" id="GO:0004641">
    <property type="term" value="F:phosphoribosylformylglycinamidine cyclo-ligase activity"/>
    <property type="evidence" value="ECO:0007669"/>
    <property type="project" value="UniProtKB-EC"/>
</dbReference>
<evidence type="ECO:0000313" key="15">
    <source>
        <dbReference type="Proteomes" id="UP000290545"/>
    </source>
</evidence>
<dbReference type="Pfam" id="PF02769">
    <property type="entry name" value="AIRS_C"/>
    <property type="match status" value="1"/>
</dbReference>
<dbReference type="Gene3D" id="3.30.1330.10">
    <property type="entry name" value="PurM-like, N-terminal domain"/>
    <property type="match status" value="1"/>
</dbReference>
<evidence type="ECO:0000259" key="13">
    <source>
        <dbReference type="Pfam" id="PF02769"/>
    </source>
</evidence>
<dbReference type="InterPro" id="IPR036676">
    <property type="entry name" value="PurM-like_C_sf"/>
</dbReference>
<dbReference type="InterPro" id="IPR010918">
    <property type="entry name" value="PurM-like_C_dom"/>
</dbReference>
<gene>
    <name evidence="14" type="ORF">ESB13_06805</name>
</gene>
<evidence type="ECO:0000259" key="12">
    <source>
        <dbReference type="Pfam" id="PF00586"/>
    </source>
</evidence>
<dbReference type="GO" id="GO:0046084">
    <property type="term" value="P:adenine biosynthetic process"/>
    <property type="evidence" value="ECO:0007669"/>
    <property type="project" value="TreeGrafter"/>
</dbReference>
<dbReference type="GO" id="GO:0005829">
    <property type="term" value="C:cytosol"/>
    <property type="evidence" value="ECO:0007669"/>
    <property type="project" value="TreeGrafter"/>
</dbReference>
<dbReference type="SUPFAM" id="SSF55326">
    <property type="entry name" value="PurM N-terminal domain-like"/>
    <property type="match status" value="1"/>
</dbReference>
<evidence type="ECO:0000256" key="1">
    <source>
        <dbReference type="ARBA" id="ARBA00004686"/>
    </source>
</evidence>
<dbReference type="InterPro" id="IPR016188">
    <property type="entry name" value="PurM-like_N"/>
</dbReference>
<dbReference type="Pfam" id="PF00586">
    <property type="entry name" value="AIRS"/>
    <property type="match status" value="1"/>
</dbReference>
<dbReference type="EMBL" id="SDHZ01000001">
    <property type="protein sequence ID" value="RXK86510.1"/>
    <property type="molecule type" value="Genomic_DNA"/>
</dbReference>
<dbReference type="GO" id="GO:0005524">
    <property type="term" value="F:ATP binding"/>
    <property type="evidence" value="ECO:0007669"/>
    <property type="project" value="UniProtKB-KW"/>
</dbReference>
<dbReference type="RefSeq" id="WP_129002259.1">
    <property type="nucleotide sequence ID" value="NZ_SDHZ01000001.1"/>
</dbReference>
<feature type="domain" description="PurM-like C-terminal" evidence="13">
    <location>
        <begin position="177"/>
        <end position="376"/>
    </location>
</feature>
<dbReference type="SUPFAM" id="SSF56042">
    <property type="entry name" value="PurM C-terminal domain-like"/>
    <property type="match status" value="1"/>
</dbReference>
<dbReference type="AlphaFoldDB" id="A0A4Q1DB52"/>
<evidence type="ECO:0000256" key="6">
    <source>
        <dbReference type="ARBA" id="ARBA00022741"/>
    </source>
</evidence>
<reference evidence="14 15" key="1">
    <citation type="submission" date="2019-01" db="EMBL/GenBank/DDBJ databases">
        <title>Filimonas sp. strain TTM-71.</title>
        <authorList>
            <person name="Chen W.-M."/>
        </authorList>
    </citation>
    <scope>NUCLEOTIDE SEQUENCE [LARGE SCALE GENOMIC DNA]</scope>
    <source>
        <strain evidence="14 15">TTM-71</strain>
    </source>
</reference>
<dbReference type="InterPro" id="IPR004733">
    <property type="entry name" value="PurM_cligase"/>
</dbReference>
<comment type="caution">
    <text evidence="14">The sequence shown here is derived from an EMBL/GenBank/DDBJ whole genome shotgun (WGS) entry which is preliminary data.</text>
</comment>
<dbReference type="InterPro" id="IPR036921">
    <property type="entry name" value="PurM-like_N_sf"/>
</dbReference>
<evidence type="ECO:0000256" key="3">
    <source>
        <dbReference type="ARBA" id="ARBA00013047"/>
    </source>
</evidence>
<dbReference type="Gene3D" id="3.90.650.10">
    <property type="entry name" value="PurM-like C-terminal domain"/>
    <property type="match status" value="1"/>
</dbReference>
<sequence length="389" mass="42989">MSLYAQRGVSAQKEEVHAAIQKLDQGLYQHAFCKIYPDYLCGDDNWVNIMHADGAGTKSILAYLYWKETGDVSVWKGIAKDAVAMNLDDLLCIGITGNVLFSSTIDRNKLRIPGEVLEAVINGTQEFFDELKKFGVDIHYLGGETADVGDVVRTIAVNGTMTARWPKNKLITNDKIKPGNVIVGFSSAGQASYEQEYNSGLGSNGLTSARHDVLEKIYAQQYPETFEPQLKNEVVYIGKNKMTDTVDIDGAKLSIGKLLLSPTRTYAPLVKLLADQYFDAIDGMIHCSGGGQTKCMKYLPQPLHIIKDNLMPIPPIFRLIQENSGADDREMFQVFNMGHRLEVFTDAASAEGMIALAKSLNIDAQVIGRVEAAETKSLSLYANNQWIKY</sequence>
<evidence type="ECO:0000256" key="10">
    <source>
        <dbReference type="ARBA" id="ARBA00033093"/>
    </source>
</evidence>
<proteinExistence type="inferred from homology"/>
<keyword evidence="15" id="KW-1185">Reference proteome</keyword>
<dbReference type="PANTHER" id="PTHR10520">
    <property type="entry name" value="TRIFUNCTIONAL PURINE BIOSYNTHETIC PROTEIN ADENOSINE-3-RELATED"/>
    <property type="match status" value="1"/>
</dbReference>
<dbReference type="PANTHER" id="PTHR10520:SF12">
    <property type="entry name" value="TRIFUNCTIONAL PURINE BIOSYNTHETIC PROTEIN ADENOSINE-3"/>
    <property type="match status" value="1"/>
</dbReference>
<comment type="similarity">
    <text evidence="2">Belongs to the AIR synthase family.</text>
</comment>
<comment type="catalytic activity">
    <reaction evidence="11">
        <text>2-formamido-N(1)-(5-O-phospho-beta-D-ribosyl)acetamidine + ATP = 5-amino-1-(5-phospho-beta-D-ribosyl)imidazole + ADP + phosphate + H(+)</text>
        <dbReference type="Rhea" id="RHEA:23032"/>
        <dbReference type="ChEBI" id="CHEBI:15378"/>
        <dbReference type="ChEBI" id="CHEBI:30616"/>
        <dbReference type="ChEBI" id="CHEBI:43474"/>
        <dbReference type="ChEBI" id="CHEBI:137981"/>
        <dbReference type="ChEBI" id="CHEBI:147287"/>
        <dbReference type="ChEBI" id="CHEBI:456216"/>
        <dbReference type="EC" id="6.3.3.1"/>
    </reaction>
</comment>
<dbReference type="UniPathway" id="UPA00074">
    <property type="reaction ID" value="UER00129"/>
</dbReference>
<keyword evidence="7" id="KW-0067">ATP-binding</keyword>
<evidence type="ECO:0000256" key="2">
    <source>
        <dbReference type="ARBA" id="ARBA00010280"/>
    </source>
</evidence>
<evidence type="ECO:0000313" key="14">
    <source>
        <dbReference type="EMBL" id="RXK86510.1"/>
    </source>
</evidence>
<dbReference type="Proteomes" id="UP000290545">
    <property type="component" value="Unassembled WGS sequence"/>
</dbReference>
<comment type="pathway">
    <text evidence="1">Purine metabolism; IMP biosynthesis via de novo pathway; 5-amino-1-(5-phospho-D-ribosyl)imidazole from N(2)-formyl-N(1)-(5-phospho-D-ribosyl)glycinamide: step 2/2.</text>
</comment>
<name>A0A4Q1DB52_9BACT</name>
<organism evidence="14 15">
    <name type="scientific">Filimonas effusa</name>
    <dbReference type="NCBI Taxonomy" id="2508721"/>
    <lineage>
        <taxon>Bacteria</taxon>
        <taxon>Pseudomonadati</taxon>
        <taxon>Bacteroidota</taxon>
        <taxon>Chitinophagia</taxon>
        <taxon>Chitinophagales</taxon>
        <taxon>Chitinophagaceae</taxon>
        <taxon>Filimonas</taxon>
    </lineage>
</organism>
<dbReference type="GO" id="GO:0006189">
    <property type="term" value="P:'de novo' IMP biosynthetic process"/>
    <property type="evidence" value="ECO:0007669"/>
    <property type="project" value="UniProtKB-UniPathway"/>
</dbReference>
<keyword evidence="5 14" id="KW-0436">Ligase</keyword>
<evidence type="ECO:0000256" key="5">
    <source>
        <dbReference type="ARBA" id="ARBA00022598"/>
    </source>
</evidence>
<evidence type="ECO:0000256" key="7">
    <source>
        <dbReference type="ARBA" id="ARBA00022840"/>
    </source>
</evidence>
<keyword evidence="6" id="KW-0547">Nucleotide-binding</keyword>
<dbReference type="GO" id="GO:0004637">
    <property type="term" value="F:phosphoribosylamine-glycine ligase activity"/>
    <property type="evidence" value="ECO:0007669"/>
    <property type="project" value="TreeGrafter"/>
</dbReference>
<evidence type="ECO:0000256" key="8">
    <source>
        <dbReference type="ARBA" id="ARBA00031908"/>
    </source>
</evidence>
<evidence type="ECO:0000256" key="4">
    <source>
        <dbReference type="ARBA" id="ARBA00020367"/>
    </source>
</evidence>
<feature type="domain" description="PurM-like N-terminal" evidence="12">
    <location>
        <begin position="43"/>
        <end position="163"/>
    </location>
</feature>